<reference evidence="2" key="1">
    <citation type="journal article" date="2019" name="Int. J. Syst. Evol. Microbiol.">
        <title>The Global Catalogue of Microorganisms (GCM) 10K type strain sequencing project: providing services to taxonomists for standard genome sequencing and annotation.</title>
        <authorList>
            <consortium name="The Broad Institute Genomics Platform"/>
            <consortium name="The Broad Institute Genome Sequencing Center for Infectious Disease"/>
            <person name="Wu L."/>
            <person name="Ma J."/>
        </authorList>
    </citation>
    <scope>NUCLEOTIDE SEQUENCE [LARGE SCALE GENOMIC DNA]</scope>
    <source>
        <strain evidence="2">CCUG 64793</strain>
    </source>
</reference>
<organism evidence="1 2">
    <name type="scientific">Salegentibacter chungangensis</name>
    <dbReference type="NCBI Taxonomy" id="1335724"/>
    <lineage>
        <taxon>Bacteria</taxon>
        <taxon>Pseudomonadati</taxon>
        <taxon>Bacteroidota</taxon>
        <taxon>Flavobacteriia</taxon>
        <taxon>Flavobacteriales</taxon>
        <taxon>Flavobacteriaceae</taxon>
        <taxon>Salegentibacter</taxon>
    </lineage>
</organism>
<evidence type="ECO:0000313" key="1">
    <source>
        <dbReference type="EMBL" id="MFD1095280.1"/>
    </source>
</evidence>
<dbReference type="PANTHER" id="PTHR21180:SF32">
    <property type="entry name" value="ENDONUCLEASE_EXONUCLEASE_PHOSPHATASE FAMILY DOMAIN-CONTAINING PROTEIN 1"/>
    <property type="match status" value="1"/>
</dbReference>
<dbReference type="RefSeq" id="WP_380743889.1">
    <property type="nucleotide sequence ID" value="NZ_JBHTLI010000001.1"/>
</dbReference>
<dbReference type="EMBL" id="JBHTLI010000001">
    <property type="protein sequence ID" value="MFD1095280.1"/>
    <property type="molecule type" value="Genomic_DNA"/>
</dbReference>
<sequence>MVVIIIILQLIYFFADFSGNKDAHFYDREETERLQKKLDSIKQMQASEDSLKIYPFNPNFITDFKGYSLGMSIEEIDRLHEYRAQDKWVNSAEDFQKVTGISDSLLLRISPYFKFPEWVNKTNPSVKTFPSVSKKREVRELSDLNTASEEALIEIDGVGEVLSQRILNYRNKIGGFRDMIQLKDVWGLNAELRGKIEQRFRIEENLEWHKAGINSISVLALAEIPYFNYELAREIIDYRSLRGRIQSFEELSKIKDFPSDKIDRIKLYLTVD</sequence>
<dbReference type="InterPro" id="IPR010994">
    <property type="entry name" value="RuvA_2-like"/>
</dbReference>
<gene>
    <name evidence="1" type="ORF">ACFQ3Q_05920</name>
</gene>
<proteinExistence type="predicted"/>
<keyword evidence="2" id="KW-1185">Reference proteome</keyword>
<comment type="caution">
    <text evidence="1">The sequence shown here is derived from an EMBL/GenBank/DDBJ whole genome shotgun (WGS) entry which is preliminary data.</text>
</comment>
<protein>
    <submittedName>
        <fullName evidence="1">ComEA family DNA-binding protein</fullName>
    </submittedName>
</protein>
<dbReference type="InterPro" id="IPR051675">
    <property type="entry name" value="Endo/Exo/Phosphatase_dom_1"/>
</dbReference>
<dbReference type="Pfam" id="PF12836">
    <property type="entry name" value="HHH_3"/>
    <property type="match status" value="2"/>
</dbReference>
<dbReference type="Proteomes" id="UP001597131">
    <property type="component" value="Unassembled WGS sequence"/>
</dbReference>
<dbReference type="Gene3D" id="1.10.150.320">
    <property type="entry name" value="Photosystem II 12 kDa extrinsic protein"/>
    <property type="match status" value="1"/>
</dbReference>
<evidence type="ECO:0000313" key="2">
    <source>
        <dbReference type="Proteomes" id="UP001597131"/>
    </source>
</evidence>
<accession>A0ABW3NQD7</accession>
<dbReference type="Gene3D" id="1.10.150.280">
    <property type="entry name" value="AF1531-like domain"/>
    <property type="match status" value="1"/>
</dbReference>
<name>A0ABW3NQD7_9FLAO</name>
<dbReference type="PANTHER" id="PTHR21180">
    <property type="entry name" value="ENDONUCLEASE/EXONUCLEASE/PHOSPHATASE FAMILY DOMAIN-CONTAINING PROTEIN 1"/>
    <property type="match status" value="1"/>
</dbReference>
<dbReference type="SUPFAM" id="SSF47781">
    <property type="entry name" value="RuvA domain 2-like"/>
    <property type="match status" value="3"/>
</dbReference>
<keyword evidence="1" id="KW-0238">DNA-binding</keyword>
<dbReference type="GO" id="GO:0003677">
    <property type="term" value="F:DNA binding"/>
    <property type="evidence" value="ECO:0007669"/>
    <property type="project" value="UniProtKB-KW"/>
</dbReference>